<dbReference type="EMBL" id="JAGQLH010000076">
    <property type="protein sequence ID" value="MCA9386076.1"/>
    <property type="molecule type" value="Genomic_DNA"/>
</dbReference>
<reference evidence="1" key="2">
    <citation type="journal article" date="2021" name="Microbiome">
        <title>Successional dynamics and alternative stable states in a saline activated sludge microbial community over 9 years.</title>
        <authorList>
            <person name="Wang Y."/>
            <person name="Ye J."/>
            <person name="Ju F."/>
            <person name="Liu L."/>
            <person name="Boyd J.A."/>
            <person name="Deng Y."/>
            <person name="Parks D.H."/>
            <person name="Jiang X."/>
            <person name="Yin X."/>
            <person name="Woodcroft B.J."/>
            <person name="Tyson G.W."/>
            <person name="Hugenholtz P."/>
            <person name="Polz M.F."/>
            <person name="Zhang T."/>
        </authorList>
    </citation>
    <scope>NUCLEOTIDE SEQUENCE</scope>
    <source>
        <strain evidence="1">HKST-UBA11</strain>
    </source>
</reference>
<sequence>MVLEGLQLGGEYLHEFGFQGVAGLQVQRVQEFLAMQEAGGDITISLSKALLVVICTGAGLLVGSRIDENDPNQKRGLIGNQLTVKEGVCGLVGFAIGTGVSSLIP</sequence>
<evidence type="ECO:0000313" key="1">
    <source>
        <dbReference type="EMBL" id="MCA9386076.1"/>
    </source>
</evidence>
<comment type="caution">
    <text evidence="1">The sequence shown here is derived from an EMBL/GenBank/DDBJ whole genome shotgun (WGS) entry which is preliminary data.</text>
</comment>
<gene>
    <name evidence="1" type="ORF">KC717_05500</name>
</gene>
<evidence type="ECO:0000313" key="2">
    <source>
        <dbReference type="Proteomes" id="UP000754563"/>
    </source>
</evidence>
<accession>A0A955L9N1</accession>
<organism evidence="1 2">
    <name type="scientific">Candidatus Dojkabacteria bacterium</name>
    <dbReference type="NCBI Taxonomy" id="2099670"/>
    <lineage>
        <taxon>Bacteria</taxon>
        <taxon>Candidatus Dojkabacteria</taxon>
    </lineage>
</organism>
<proteinExistence type="predicted"/>
<reference evidence="1" key="1">
    <citation type="submission" date="2020-04" db="EMBL/GenBank/DDBJ databases">
        <authorList>
            <person name="Zhang T."/>
        </authorList>
    </citation>
    <scope>NUCLEOTIDE SEQUENCE</scope>
    <source>
        <strain evidence="1">HKST-UBA11</strain>
    </source>
</reference>
<protein>
    <submittedName>
        <fullName evidence="1">Uncharacterized protein</fullName>
    </submittedName>
</protein>
<dbReference type="AlphaFoldDB" id="A0A955L9N1"/>
<dbReference type="Proteomes" id="UP000754563">
    <property type="component" value="Unassembled WGS sequence"/>
</dbReference>
<name>A0A955L9N1_9BACT</name>